<feature type="non-terminal residue" evidence="1">
    <location>
        <position position="281"/>
    </location>
</feature>
<dbReference type="AlphaFoldDB" id="X0TKJ6"/>
<sequence length="281" mass="31633">FCKLDAIQINPTIDTSSIKNMKLSHEGGLPDGVAGVAYHRPKIGLFQKENKQGFFTLENVGYAVVILKQQPNENEMPEIVEGDLSAHIRYDAVNSFGLGLNEKLIPVLSDDEWRRDYQKYAIMDGEAYVRVDYIDGPTAKISIYRDVDTRYDSMVLRKGQASGETYLPGFQCNAGFRATFLDAKVPETTAKLLFDGNEFDVYDNEKFADGLCRVVDIDSDKFGAGDVTIRCGRERFALSLEYNNIELEITDEDGKTYTKDFSEGDVVYEFKDGDRQVVLES</sequence>
<feature type="non-terminal residue" evidence="1">
    <location>
        <position position="1"/>
    </location>
</feature>
<comment type="caution">
    <text evidence="1">The sequence shown here is derived from an EMBL/GenBank/DDBJ whole genome shotgun (WGS) entry which is preliminary data.</text>
</comment>
<reference evidence="1" key="1">
    <citation type="journal article" date="2014" name="Front. Microbiol.">
        <title>High frequency of phylogenetically diverse reductive dehalogenase-homologous genes in deep subseafloor sedimentary metagenomes.</title>
        <authorList>
            <person name="Kawai M."/>
            <person name="Futagami T."/>
            <person name="Toyoda A."/>
            <person name="Takaki Y."/>
            <person name="Nishi S."/>
            <person name="Hori S."/>
            <person name="Arai W."/>
            <person name="Tsubouchi T."/>
            <person name="Morono Y."/>
            <person name="Uchiyama I."/>
            <person name="Ito T."/>
            <person name="Fujiyama A."/>
            <person name="Inagaki F."/>
            <person name="Takami H."/>
        </authorList>
    </citation>
    <scope>NUCLEOTIDE SEQUENCE</scope>
    <source>
        <strain evidence="1">Expedition CK06-06</strain>
    </source>
</reference>
<organism evidence="1">
    <name type="scientific">marine sediment metagenome</name>
    <dbReference type="NCBI Taxonomy" id="412755"/>
    <lineage>
        <taxon>unclassified sequences</taxon>
        <taxon>metagenomes</taxon>
        <taxon>ecological metagenomes</taxon>
    </lineage>
</organism>
<gene>
    <name evidence="1" type="ORF">S01H1_27155</name>
</gene>
<proteinExistence type="predicted"/>
<protein>
    <submittedName>
        <fullName evidence="1">Uncharacterized protein</fullName>
    </submittedName>
</protein>
<name>X0TKJ6_9ZZZZ</name>
<evidence type="ECO:0000313" key="1">
    <source>
        <dbReference type="EMBL" id="GAF87801.1"/>
    </source>
</evidence>
<dbReference type="EMBL" id="BARS01016507">
    <property type="protein sequence ID" value="GAF87801.1"/>
    <property type="molecule type" value="Genomic_DNA"/>
</dbReference>
<accession>X0TKJ6</accession>